<dbReference type="AlphaFoldDB" id="A0A9D4G435"/>
<keyword evidence="2" id="KW-1185">Reference proteome</keyword>
<accession>A0A9D4G435</accession>
<evidence type="ECO:0000313" key="2">
    <source>
        <dbReference type="Proteomes" id="UP000828390"/>
    </source>
</evidence>
<evidence type="ECO:0000313" key="1">
    <source>
        <dbReference type="EMBL" id="KAH3808481.1"/>
    </source>
</evidence>
<protein>
    <submittedName>
        <fullName evidence="1">Uncharacterized protein</fullName>
    </submittedName>
</protein>
<comment type="caution">
    <text evidence="1">The sequence shown here is derived from an EMBL/GenBank/DDBJ whole genome shotgun (WGS) entry which is preliminary data.</text>
</comment>
<organism evidence="1 2">
    <name type="scientific">Dreissena polymorpha</name>
    <name type="common">Zebra mussel</name>
    <name type="synonym">Mytilus polymorpha</name>
    <dbReference type="NCBI Taxonomy" id="45954"/>
    <lineage>
        <taxon>Eukaryota</taxon>
        <taxon>Metazoa</taxon>
        <taxon>Spiralia</taxon>
        <taxon>Lophotrochozoa</taxon>
        <taxon>Mollusca</taxon>
        <taxon>Bivalvia</taxon>
        <taxon>Autobranchia</taxon>
        <taxon>Heteroconchia</taxon>
        <taxon>Euheterodonta</taxon>
        <taxon>Imparidentia</taxon>
        <taxon>Neoheterodontei</taxon>
        <taxon>Myida</taxon>
        <taxon>Dreissenoidea</taxon>
        <taxon>Dreissenidae</taxon>
        <taxon>Dreissena</taxon>
    </lineage>
</organism>
<reference evidence="1" key="2">
    <citation type="submission" date="2020-11" db="EMBL/GenBank/DDBJ databases">
        <authorList>
            <person name="McCartney M.A."/>
            <person name="Auch B."/>
            <person name="Kono T."/>
            <person name="Mallez S."/>
            <person name="Becker A."/>
            <person name="Gohl D.M."/>
            <person name="Silverstein K.A.T."/>
            <person name="Koren S."/>
            <person name="Bechman K.B."/>
            <person name="Herman A."/>
            <person name="Abrahante J.E."/>
            <person name="Garbe J."/>
        </authorList>
    </citation>
    <scope>NUCLEOTIDE SEQUENCE</scope>
    <source>
        <strain evidence="1">Duluth1</strain>
        <tissue evidence="1">Whole animal</tissue>
    </source>
</reference>
<name>A0A9D4G435_DREPO</name>
<reference evidence="1" key="1">
    <citation type="journal article" date="2019" name="bioRxiv">
        <title>The Genome of the Zebra Mussel, Dreissena polymorpha: A Resource for Invasive Species Research.</title>
        <authorList>
            <person name="McCartney M.A."/>
            <person name="Auch B."/>
            <person name="Kono T."/>
            <person name="Mallez S."/>
            <person name="Zhang Y."/>
            <person name="Obille A."/>
            <person name="Becker A."/>
            <person name="Abrahante J.E."/>
            <person name="Garbe J."/>
            <person name="Badalamenti J.P."/>
            <person name="Herman A."/>
            <person name="Mangelson H."/>
            <person name="Liachko I."/>
            <person name="Sullivan S."/>
            <person name="Sone E.D."/>
            <person name="Koren S."/>
            <person name="Silverstein K.A.T."/>
            <person name="Beckman K.B."/>
            <person name="Gohl D.M."/>
        </authorList>
    </citation>
    <scope>NUCLEOTIDE SEQUENCE</scope>
    <source>
        <strain evidence="1">Duluth1</strain>
        <tissue evidence="1">Whole animal</tissue>
    </source>
</reference>
<gene>
    <name evidence="1" type="ORF">DPMN_136837</name>
</gene>
<sequence>MEEDKLSCVPHLLNFACGARALIAMYGRPPCVYGAVPSGTSVGNARDRILAPVMKMFQYNNRKNQPSRLNFR</sequence>
<proteinExistence type="predicted"/>
<dbReference type="EMBL" id="JAIWYP010000006">
    <property type="protein sequence ID" value="KAH3808481.1"/>
    <property type="molecule type" value="Genomic_DNA"/>
</dbReference>
<dbReference type="Proteomes" id="UP000828390">
    <property type="component" value="Unassembled WGS sequence"/>
</dbReference>